<dbReference type="InterPro" id="IPR026992">
    <property type="entry name" value="DIOX_N"/>
</dbReference>
<dbReference type="InterPro" id="IPR005123">
    <property type="entry name" value="Oxoglu/Fe-dep_dioxygenase_dom"/>
</dbReference>
<protein>
    <recommendedName>
        <fullName evidence="6">Fe2OG dioxygenase domain-containing protein</fullName>
    </recommendedName>
</protein>
<reference evidence="8" key="1">
    <citation type="journal article" date="2013" name="Science">
        <title>The Amborella genome and the evolution of flowering plants.</title>
        <authorList>
            <consortium name="Amborella Genome Project"/>
        </authorList>
    </citation>
    <scope>NUCLEOTIDE SEQUENCE [LARGE SCALE GENOMIC DNA]</scope>
</reference>
<dbReference type="PANTHER" id="PTHR10209">
    <property type="entry name" value="OXIDOREDUCTASE, 2OG-FE II OXYGENASE FAMILY PROTEIN"/>
    <property type="match status" value="1"/>
</dbReference>
<name>U5CWJ9_AMBTC</name>
<dbReference type="InterPro" id="IPR027443">
    <property type="entry name" value="IPNS-like_sf"/>
</dbReference>
<dbReference type="SUPFAM" id="SSF51197">
    <property type="entry name" value="Clavaminate synthase-like"/>
    <property type="match status" value="1"/>
</dbReference>
<sequence>MDPAFIQAPEHRPSAISHQFAEGVPIIDLSPLLSPDSKKSNLLSIEFIDPATLSSLVDKIKHGCKDWGFFQVINHGVPIELRRAVEEVSIKFFGFPLPEKRKVRRDEENALGYYDEENTKNVRDWKEVFDFSVRSPIVIPELEGDSIKSVTTLANQWPENLPEMRSVCKAYAQATQKLAVRLLELISLSLGLPVSRLNDFFKDQTSFIRLNHYPPCPSPNEALGVGRHKDSGALTVLAQDDVGGLEVKRKNGEWVAVKPVPNSYIINIGDIIQVWSNDEYESAEHRVVVNSKRERFSMPFFYNPSAYEFIEPLEELVSEENPPNYLPYNWGHCYITRKLSNFKKRITENIQIQHFRVSKLNA</sequence>
<accession>U5CWJ9</accession>
<dbReference type="Proteomes" id="UP000017836">
    <property type="component" value="Unassembled WGS sequence"/>
</dbReference>
<dbReference type="GO" id="GO:0046872">
    <property type="term" value="F:metal ion binding"/>
    <property type="evidence" value="ECO:0007669"/>
    <property type="project" value="UniProtKB-KW"/>
</dbReference>
<feature type="domain" description="Fe2OG dioxygenase" evidence="6">
    <location>
        <begin position="204"/>
        <end position="304"/>
    </location>
</feature>
<evidence type="ECO:0000256" key="3">
    <source>
        <dbReference type="ARBA" id="ARBA00023002"/>
    </source>
</evidence>
<gene>
    <name evidence="7" type="ORF">AMTR_s00059p00217450</name>
</gene>
<dbReference type="AlphaFoldDB" id="U5CWJ9"/>
<comment type="similarity">
    <text evidence="1 5">Belongs to the iron/ascorbate-dependent oxidoreductase family.</text>
</comment>
<dbReference type="InterPro" id="IPR044861">
    <property type="entry name" value="IPNS-like_FE2OG_OXY"/>
</dbReference>
<evidence type="ECO:0000256" key="4">
    <source>
        <dbReference type="ARBA" id="ARBA00023004"/>
    </source>
</evidence>
<proteinExistence type="inferred from homology"/>
<evidence type="ECO:0000313" key="7">
    <source>
        <dbReference type="EMBL" id="ERN17716.1"/>
    </source>
</evidence>
<dbReference type="Pfam" id="PF14226">
    <property type="entry name" value="DIOX_N"/>
    <property type="match status" value="1"/>
</dbReference>
<evidence type="ECO:0000313" key="8">
    <source>
        <dbReference type="Proteomes" id="UP000017836"/>
    </source>
</evidence>
<keyword evidence="8" id="KW-1185">Reference proteome</keyword>
<keyword evidence="4 5" id="KW-0408">Iron</keyword>
<dbReference type="Gramene" id="ERN17716">
    <property type="protein sequence ID" value="ERN17716"/>
    <property type="gene ID" value="AMTR_s00059p00217450"/>
</dbReference>
<keyword evidence="3 5" id="KW-0560">Oxidoreductase</keyword>
<dbReference type="Gene3D" id="2.60.120.330">
    <property type="entry name" value="B-lactam Antibiotic, Isopenicillin N Synthase, Chain"/>
    <property type="match status" value="1"/>
</dbReference>
<evidence type="ECO:0000256" key="1">
    <source>
        <dbReference type="ARBA" id="ARBA00008056"/>
    </source>
</evidence>
<dbReference type="OMA" id="MSLELCA"/>
<dbReference type="PRINTS" id="PR00682">
    <property type="entry name" value="IPNSYNTHASE"/>
</dbReference>
<organism evidence="7 8">
    <name type="scientific">Amborella trichopoda</name>
    <dbReference type="NCBI Taxonomy" id="13333"/>
    <lineage>
        <taxon>Eukaryota</taxon>
        <taxon>Viridiplantae</taxon>
        <taxon>Streptophyta</taxon>
        <taxon>Embryophyta</taxon>
        <taxon>Tracheophyta</taxon>
        <taxon>Spermatophyta</taxon>
        <taxon>Magnoliopsida</taxon>
        <taxon>Amborellales</taxon>
        <taxon>Amborellaceae</taxon>
        <taxon>Amborella</taxon>
    </lineage>
</organism>
<dbReference type="PANTHER" id="PTHR10209:SF885">
    <property type="entry name" value="2OG-FE(II) OXYGENASE FAMILY, PUTATIVE (AFU_ORTHOLOGUE AFUA_2G00750)-RELATED"/>
    <property type="match status" value="1"/>
</dbReference>
<keyword evidence="2 5" id="KW-0479">Metal-binding</keyword>
<dbReference type="eggNOG" id="KOG0143">
    <property type="taxonomic scope" value="Eukaryota"/>
</dbReference>
<dbReference type="Pfam" id="PF03171">
    <property type="entry name" value="2OG-FeII_Oxy"/>
    <property type="match status" value="1"/>
</dbReference>
<dbReference type="HOGENOM" id="CLU_010119_16_3_1"/>
<dbReference type="GO" id="GO:0051213">
    <property type="term" value="F:dioxygenase activity"/>
    <property type="evidence" value="ECO:0007669"/>
    <property type="project" value="UniProtKB-ARBA"/>
</dbReference>
<evidence type="ECO:0000256" key="2">
    <source>
        <dbReference type="ARBA" id="ARBA00022723"/>
    </source>
</evidence>
<dbReference type="FunFam" id="2.60.120.330:FF:000012">
    <property type="entry name" value="Gibberellin 20 oxidase 1"/>
    <property type="match status" value="1"/>
</dbReference>
<evidence type="ECO:0000256" key="5">
    <source>
        <dbReference type="RuleBase" id="RU003682"/>
    </source>
</evidence>
<evidence type="ECO:0000259" key="6">
    <source>
        <dbReference type="PROSITE" id="PS51471"/>
    </source>
</evidence>
<dbReference type="PROSITE" id="PS51471">
    <property type="entry name" value="FE2OG_OXY"/>
    <property type="match status" value="1"/>
</dbReference>
<dbReference type="EMBL" id="KI392312">
    <property type="protein sequence ID" value="ERN17716.1"/>
    <property type="molecule type" value="Genomic_DNA"/>
</dbReference>